<dbReference type="HOGENOM" id="CLU_481695_0_0_1"/>
<evidence type="ECO:0000256" key="1">
    <source>
        <dbReference type="SAM" id="MobiDB-lite"/>
    </source>
</evidence>
<dbReference type="PhylomeDB" id="B4JAC0"/>
<dbReference type="EMBL" id="CH916368">
    <property type="protein sequence ID" value="EDW03791.1"/>
    <property type="molecule type" value="Genomic_DNA"/>
</dbReference>
<accession>B4JAC0</accession>
<name>B4JAC0_DROGR</name>
<dbReference type="eggNOG" id="ENOG502TCBN">
    <property type="taxonomic scope" value="Eukaryota"/>
</dbReference>
<organism evidence="3">
    <name type="scientific">Drosophila grimshawi</name>
    <name type="common">Hawaiian fruit fly</name>
    <name type="synonym">Idiomyia grimshawi</name>
    <dbReference type="NCBI Taxonomy" id="7222"/>
    <lineage>
        <taxon>Eukaryota</taxon>
        <taxon>Metazoa</taxon>
        <taxon>Ecdysozoa</taxon>
        <taxon>Arthropoda</taxon>
        <taxon>Hexapoda</taxon>
        <taxon>Insecta</taxon>
        <taxon>Pterygota</taxon>
        <taxon>Neoptera</taxon>
        <taxon>Endopterygota</taxon>
        <taxon>Diptera</taxon>
        <taxon>Brachycera</taxon>
        <taxon>Muscomorpha</taxon>
        <taxon>Ephydroidea</taxon>
        <taxon>Drosophilidae</taxon>
        <taxon>Drosophila</taxon>
        <taxon>Hawaiian Drosophila</taxon>
    </lineage>
</organism>
<feature type="compositionally biased region" description="Polar residues" evidence="1">
    <location>
        <begin position="361"/>
        <end position="377"/>
    </location>
</feature>
<proteinExistence type="predicted"/>
<evidence type="ECO:0000313" key="3">
    <source>
        <dbReference type="Proteomes" id="UP000001070"/>
    </source>
</evidence>
<dbReference type="GO" id="GO:0000795">
    <property type="term" value="C:synaptonemal complex"/>
    <property type="evidence" value="ECO:0007669"/>
    <property type="project" value="EnsemblMetazoa"/>
</dbReference>
<protein>
    <submittedName>
        <fullName evidence="2">GH10313</fullName>
    </submittedName>
</protein>
<reference evidence="2 3" key="1">
    <citation type="journal article" date="2007" name="Nature">
        <title>Evolution of genes and genomes on the Drosophila phylogeny.</title>
        <authorList>
            <consortium name="Drosophila 12 Genomes Consortium"/>
            <person name="Clark A.G."/>
            <person name="Eisen M.B."/>
            <person name="Smith D.R."/>
            <person name="Bergman C.M."/>
            <person name="Oliver B."/>
            <person name="Markow T.A."/>
            <person name="Kaufman T.C."/>
            <person name="Kellis M."/>
            <person name="Gelbart W."/>
            <person name="Iyer V.N."/>
            <person name="Pollard D.A."/>
            <person name="Sackton T.B."/>
            <person name="Larracuente A.M."/>
            <person name="Singh N.D."/>
            <person name="Abad J.P."/>
            <person name="Abt D.N."/>
            <person name="Adryan B."/>
            <person name="Aguade M."/>
            <person name="Akashi H."/>
            <person name="Anderson W.W."/>
            <person name="Aquadro C.F."/>
            <person name="Ardell D.H."/>
            <person name="Arguello R."/>
            <person name="Artieri C.G."/>
            <person name="Barbash D.A."/>
            <person name="Barker D."/>
            <person name="Barsanti P."/>
            <person name="Batterham P."/>
            <person name="Batzoglou S."/>
            <person name="Begun D."/>
            <person name="Bhutkar A."/>
            <person name="Blanco E."/>
            <person name="Bosak S.A."/>
            <person name="Bradley R.K."/>
            <person name="Brand A.D."/>
            <person name="Brent M.R."/>
            <person name="Brooks A.N."/>
            <person name="Brown R.H."/>
            <person name="Butlin R.K."/>
            <person name="Caggese C."/>
            <person name="Calvi B.R."/>
            <person name="Bernardo de Carvalho A."/>
            <person name="Caspi A."/>
            <person name="Castrezana S."/>
            <person name="Celniker S.E."/>
            <person name="Chang J.L."/>
            <person name="Chapple C."/>
            <person name="Chatterji S."/>
            <person name="Chinwalla A."/>
            <person name="Civetta A."/>
            <person name="Clifton S.W."/>
            <person name="Comeron J.M."/>
            <person name="Costello J.C."/>
            <person name="Coyne J.A."/>
            <person name="Daub J."/>
            <person name="David R.G."/>
            <person name="Delcher A.L."/>
            <person name="Delehaunty K."/>
            <person name="Do C.B."/>
            <person name="Ebling H."/>
            <person name="Edwards K."/>
            <person name="Eickbush T."/>
            <person name="Evans J.D."/>
            <person name="Filipski A."/>
            <person name="Findeiss S."/>
            <person name="Freyhult E."/>
            <person name="Fulton L."/>
            <person name="Fulton R."/>
            <person name="Garcia A.C."/>
            <person name="Gardiner A."/>
            <person name="Garfield D.A."/>
            <person name="Garvin B.E."/>
            <person name="Gibson G."/>
            <person name="Gilbert D."/>
            <person name="Gnerre S."/>
            <person name="Godfrey J."/>
            <person name="Good R."/>
            <person name="Gotea V."/>
            <person name="Gravely B."/>
            <person name="Greenberg A.J."/>
            <person name="Griffiths-Jones S."/>
            <person name="Gross S."/>
            <person name="Guigo R."/>
            <person name="Gustafson E.A."/>
            <person name="Haerty W."/>
            <person name="Hahn M.W."/>
            <person name="Halligan D.L."/>
            <person name="Halpern A.L."/>
            <person name="Halter G.M."/>
            <person name="Han M.V."/>
            <person name="Heger A."/>
            <person name="Hillier L."/>
            <person name="Hinrichs A.S."/>
            <person name="Holmes I."/>
            <person name="Hoskins R.A."/>
            <person name="Hubisz M.J."/>
            <person name="Hultmark D."/>
            <person name="Huntley M.A."/>
            <person name="Jaffe D.B."/>
            <person name="Jagadeeshan S."/>
            <person name="Jeck W.R."/>
            <person name="Johnson J."/>
            <person name="Jones C.D."/>
            <person name="Jordan W.C."/>
            <person name="Karpen G.H."/>
            <person name="Kataoka E."/>
            <person name="Keightley P.D."/>
            <person name="Kheradpour P."/>
            <person name="Kirkness E.F."/>
            <person name="Koerich L.B."/>
            <person name="Kristiansen K."/>
            <person name="Kudrna D."/>
            <person name="Kulathinal R.J."/>
            <person name="Kumar S."/>
            <person name="Kwok R."/>
            <person name="Lander E."/>
            <person name="Langley C.H."/>
            <person name="Lapoint R."/>
            <person name="Lazzaro B.P."/>
            <person name="Lee S.J."/>
            <person name="Levesque L."/>
            <person name="Li R."/>
            <person name="Lin C.F."/>
            <person name="Lin M.F."/>
            <person name="Lindblad-Toh K."/>
            <person name="Llopart A."/>
            <person name="Long M."/>
            <person name="Low L."/>
            <person name="Lozovsky E."/>
            <person name="Lu J."/>
            <person name="Luo M."/>
            <person name="Machado C.A."/>
            <person name="Makalowski W."/>
            <person name="Marzo M."/>
            <person name="Matsuda M."/>
            <person name="Matzkin L."/>
            <person name="McAllister B."/>
            <person name="McBride C.S."/>
            <person name="McKernan B."/>
            <person name="McKernan K."/>
            <person name="Mendez-Lago M."/>
            <person name="Minx P."/>
            <person name="Mollenhauer M.U."/>
            <person name="Montooth K."/>
            <person name="Mount S.M."/>
            <person name="Mu X."/>
            <person name="Myers E."/>
            <person name="Negre B."/>
            <person name="Newfeld S."/>
            <person name="Nielsen R."/>
            <person name="Noor M.A."/>
            <person name="O'Grady P."/>
            <person name="Pachter L."/>
            <person name="Papaceit M."/>
            <person name="Parisi M.J."/>
            <person name="Parisi M."/>
            <person name="Parts L."/>
            <person name="Pedersen J.S."/>
            <person name="Pesole G."/>
            <person name="Phillippy A.M."/>
            <person name="Ponting C.P."/>
            <person name="Pop M."/>
            <person name="Porcelli D."/>
            <person name="Powell J.R."/>
            <person name="Prohaska S."/>
            <person name="Pruitt K."/>
            <person name="Puig M."/>
            <person name="Quesneville H."/>
            <person name="Ram K.R."/>
            <person name="Rand D."/>
            <person name="Rasmussen M.D."/>
            <person name="Reed L.K."/>
            <person name="Reenan R."/>
            <person name="Reily A."/>
            <person name="Remington K.A."/>
            <person name="Rieger T.T."/>
            <person name="Ritchie M.G."/>
            <person name="Robin C."/>
            <person name="Rogers Y.H."/>
            <person name="Rohde C."/>
            <person name="Rozas J."/>
            <person name="Rubenfield M.J."/>
            <person name="Ruiz A."/>
            <person name="Russo S."/>
            <person name="Salzberg S.L."/>
            <person name="Sanchez-Gracia A."/>
            <person name="Saranga D.J."/>
            <person name="Sato H."/>
            <person name="Schaeffer S.W."/>
            <person name="Schatz M.C."/>
            <person name="Schlenke T."/>
            <person name="Schwartz R."/>
            <person name="Segarra C."/>
            <person name="Singh R.S."/>
            <person name="Sirot L."/>
            <person name="Sirota M."/>
            <person name="Sisneros N.B."/>
            <person name="Smith C.D."/>
            <person name="Smith T.F."/>
            <person name="Spieth J."/>
            <person name="Stage D.E."/>
            <person name="Stark A."/>
            <person name="Stephan W."/>
            <person name="Strausberg R.L."/>
            <person name="Strempel S."/>
            <person name="Sturgill D."/>
            <person name="Sutton G."/>
            <person name="Sutton G.G."/>
            <person name="Tao W."/>
            <person name="Teichmann S."/>
            <person name="Tobari Y.N."/>
            <person name="Tomimura Y."/>
            <person name="Tsolas J.M."/>
            <person name="Valente V.L."/>
            <person name="Venter E."/>
            <person name="Venter J.C."/>
            <person name="Vicario S."/>
            <person name="Vieira F.G."/>
            <person name="Vilella A.J."/>
            <person name="Villasante A."/>
            <person name="Walenz B."/>
            <person name="Wang J."/>
            <person name="Wasserman M."/>
            <person name="Watts T."/>
            <person name="Wilson D."/>
            <person name="Wilson R.K."/>
            <person name="Wing R.A."/>
            <person name="Wolfner M.F."/>
            <person name="Wong A."/>
            <person name="Wong G.K."/>
            <person name="Wu C.I."/>
            <person name="Wu G."/>
            <person name="Yamamoto D."/>
            <person name="Yang H.P."/>
            <person name="Yang S.P."/>
            <person name="Yorke J.A."/>
            <person name="Yoshida K."/>
            <person name="Zdobnov E."/>
            <person name="Zhang P."/>
            <person name="Zhang Y."/>
            <person name="Zimin A.V."/>
            <person name="Baldwin J."/>
            <person name="Abdouelleil A."/>
            <person name="Abdulkadir J."/>
            <person name="Abebe A."/>
            <person name="Abera B."/>
            <person name="Abreu J."/>
            <person name="Acer S.C."/>
            <person name="Aftuck L."/>
            <person name="Alexander A."/>
            <person name="An P."/>
            <person name="Anderson E."/>
            <person name="Anderson S."/>
            <person name="Arachi H."/>
            <person name="Azer M."/>
            <person name="Bachantsang P."/>
            <person name="Barry A."/>
            <person name="Bayul T."/>
            <person name="Berlin A."/>
            <person name="Bessette D."/>
            <person name="Bloom T."/>
            <person name="Blye J."/>
            <person name="Boguslavskiy L."/>
            <person name="Bonnet C."/>
            <person name="Boukhgalter B."/>
            <person name="Bourzgui I."/>
            <person name="Brown A."/>
            <person name="Cahill P."/>
            <person name="Channer S."/>
            <person name="Cheshatsang Y."/>
            <person name="Chuda L."/>
            <person name="Citroen M."/>
            <person name="Collymore A."/>
            <person name="Cooke P."/>
            <person name="Costello M."/>
            <person name="D'Aco K."/>
            <person name="Daza R."/>
            <person name="De Haan G."/>
            <person name="DeGray S."/>
            <person name="DeMaso C."/>
            <person name="Dhargay N."/>
            <person name="Dooley K."/>
            <person name="Dooley E."/>
            <person name="Doricent M."/>
            <person name="Dorje P."/>
            <person name="Dorjee K."/>
            <person name="Dupes A."/>
            <person name="Elong R."/>
            <person name="Falk J."/>
            <person name="Farina A."/>
            <person name="Faro S."/>
            <person name="Ferguson D."/>
            <person name="Fisher S."/>
            <person name="Foley C.D."/>
            <person name="Franke A."/>
            <person name="Friedrich D."/>
            <person name="Gadbois L."/>
            <person name="Gearin G."/>
            <person name="Gearin C.R."/>
            <person name="Giannoukos G."/>
            <person name="Goode T."/>
            <person name="Graham J."/>
            <person name="Grandbois E."/>
            <person name="Grewal S."/>
            <person name="Gyaltsen K."/>
            <person name="Hafez N."/>
            <person name="Hagos B."/>
            <person name="Hall J."/>
            <person name="Henson C."/>
            <person name="Hollinger A."/>
            <person name="Honan T."/>
            <person name="Huard M.D."/>
            <person name="Hughes L."/>
            <person name="Hurhula B."/>
            <person name="Husby M.E."/>
            <person name="Kamat A."/>
            <person name="Kanga B."/>
            <person name="Kashin S."/>
            <person name="Khazanovich D."/>
            <person name="Kisner P."/>
            <person name="Lance K."/>
            <person name="Lara M."/>
            <person name="Lee W."/>
            <person name="Lennon N."/>
            <person name="Letendre F."/>
            <person name="LeVine R."/>
            <person name="Lipovsky A."/>
            <person name="Liu X."/>
            <person name="Liu J."/>
            <person name="Liu S."/>
            <person name="Lokyitsang T."/>
            <person name="Lokyitsang Y."/>
            <person name="Lubonja R."/>
            <person name="Lui A."/>
            <person name="MacDonald P."/>
            <person name="Magnisalis V."/>
            <person name="Maru K."/>
            <person name="Matthews C."/>
            <person name="McCusker W."/>
            <person name="McDonough S."/>
            <person name="Mehta T."/>
            <person name="Meldrim J."/>
            <person name="Meneus L."/>
            <person name="Mihai O."/>
            <person name="Mihalev A."/>
            <person name="Mihova T."/>
            <person name="Mittelman R."/>
            <person name="Mlenga V."/>
            <person name="Montmayeur A."/>
            <person name="Mulrain L."/>
            <person name="Navidi A."/>
            <person name="Naylor J."/>
            <person name="Negash T."/>
            <person name="Nguyen T."/>
            <person name="Nguyen N."/>
            <person name="Nicol R."/>
            <person name="Norbu C."/>
            <person name="Norbu N."/>
            <person name="Novod N."/>
            <person name="O'Neill B."/>
            <person name="Osman S."/>
            <person name="Markiewicz E."/>
            <person name="Oyono O.L."/>
            <person name="Patti C."/>
            <person name="Phunkhang P."/>
            <person name="Pierre F."/>
            <person name="Priest M."/>
            <person name="Raghuraman S."/>
            <person name="Rege F."/>
            <person name="Reyes R."/>
            <person name="Rise C."/>
            <person name="Rogov P."/>
            <person name="Ross K."/>
            <person name="Ryan E."/>
            <person name="Settipalli S."/>
            <person name="Shea T."/>
            <person name="Sherpa N."/>
            <person name="Shi L."/>
            <person name="Shih D."/>
            <person name="Sparrow T."/>
            <person name="Spaulding J."/>
            <person name="Stalker J."/>
            <person name="Stange-Thomann N."/>
            <person name="Stavropoulos S."/>
            <person name="Stone C."/>
            <person name="Strader C."/>
            <person name="Tesfaye S."/>
            <person name="Thomson T."/>
            <person name="Thoulutsang Y."/>
            <person name="Thoulutsang D."/>
            <person name="Topham K."/>
            <person name="Topping I."/>
            <person name="Tsamla T."/>
            <person name="Vassiliev H."/>
            <person name="Vo A."/>
            <person name="Wangchuk T."/>
            <person name="Wangdi T."/>
            <person name="Weiand M."/>
            <person name="Wilkinson J."/>
            <person name="Wilson A."/>
            <person name="Yadav S."/>
            <person name="Young G."/>
            <person name="Yu Q."/>
            <person name="Zembek L."/>
            <person name="Zhong D."/>
            <person name="Zimmer A."/>
            <person name="Zwirko Z."/>
            <person name="Jaffe D.B."/>
            <person name="Alvarez P."/>
            <person name="Brockman W."/>
            <person name="Butler J."/>
            <person name="Chin C."/>
            <person name="Gnerre S."/>
            <person name="Grabherr M."/>
            <person name="Kleber M."/>
            <person name="Mauceli E."/>
            <person name="MacCallum I."/>
        </authorList>
    </citation>
    <scope>NUCLEOTIDE SEQUENCE [LARGE SCALE GENOMIC DNA]</scope>
    <source>
        <strain evidence="3">Tucson 15287-2541.00</strain>
    </source>
</reference>
<dbReference type="STRING" id="7222.B4JAC0"/>
<gene>
    <name evidence="2" type="primary">Dgri\GH10313</name>
    <name evidence="2" type="ORF">Dgri_GH10313</name>
</gene>
<dbReference type="FunCoup" id="B4JAC0">
    <property type="interactions" value="8"/>
</dbReference>
<dbReference type="OrthoDB" id="7865022at2759"/>
<evidence type="ECO:0000313" key="2">
    <source>
        <dbReference type="EMBL" id="EDW03791.1"/>
    </source>
</evidence>
<dbReference type="Proteomes" id="UP000001070">
    <property type="component" value="Unassembled WGS sequence"/>
</dbReference>
<feature type="region of interest" description="Disordered" evidence="1">
    <location>
        <begin position="346"/>
        <end position="394"/>
    </location>
</feature>
<dbReference type="OMA" id="LSECQMW"/>
<dbReference type="InParanoid" id="B4JAC0"/>
<sequence length="480" mass="54323">MALKQVLTAPALEPCWIAGEKKYSSMHSAKVFSRHEINAIDIVASSERIQKIIDSNQDKRESNNALQTRSRSLVTFRDLTRLTFGATYILGQQVDTLLDETKHLLDQIMGNEFQVPVGARPQMAYGCRKRKQIISLCVSKRARIEGPKFLDKQNIQYYRHMLAECHLWNAESNAPQIDEIYQSPTIQMPRTCLSDHKISITHELTLTEMDQDLMLSDGFGESNQTDLIALEEFLQPRNSLKCSSADHSLTGLCYKMPRLDGNELDVYQPNNGAQAVDHRQEIEDVALLPLLPLPIVVQSRKRKRNYRLKERPKRSSEEVELICENTIRTIFGADYDDALGKEILAPRQSQAPVNDVPEMPTTESAELPNSQPSINTGNNNNNNNNAYEHSKSYKNNNIDSHSIMMDLLNILRNNPDKKSIDANSYVKSFPDRITAALTFSHLLCLKRDGFIELSKKPGTLEIDAITLGAESNKLIEDILK</sequence>
<dbReference type="AlphaFoldDB" id="B4JAC0"/>
<keyword evidence="3" id="KW-1185">Reference proteome</keyword>
<dbReference type="GO" id="GO:0000712">
    <property type="term" value="P:resolution of meiotic recombination intermediates"/>
    <property type="evidence" value="ECO:0007669"/>
    <property type="project" value="EnsemblMetazoa"/>
</dbReference>